<protein>
    <submittedName>
        <fullName evidence="1">Uncharacterized protein</fullName>
    </submittedName>
</protein>
<evidence type="ECO:0000313" key="1">
    <source>
        <dbReference type="EMBL" id="MFC6760464.1"/>
    </source>
</evidence>
<proteinExistence type="predicted"/>
<organism evidence="1 2">
    <name type="scientific">Sulfitobacter porphyrae</name>
    <dbReference type="NCBI Taxonomy" id="1246864"/>
    <lineage>
        <taxon>Bacteria</taxon>
        <taxon>Pseudomonadati</taxon>
        <taxon>Pseudomonadota</taxon>
        <taxon>Alphaproteobacteria</taxon>
        <taxon>Rhodobacterales</taxon>
        <taxon>Roseobacteraceae</taxon>
        <taxon>Sulfitobacter</taxon>
    </lineage>
</organism>
<dbReference type="Proteomes" id="UP001596353">
    <property type="component" value="Unassembled WGS sequence"/>
</dbReference>
<dbReference type="SUPFAM" id="SSF103084">
    <property type="entry name" value="Holliday junction resolvase RusA"/>
    <property type="match status" value="1"/>
</dbReference>
<reference evidence="2" key="1">
    <citation type="journal article" date="2019" name="Int. J. Syst. Evol. Microbiol.">
        <title>The Global Catalogue of Microorganisms (GCM) 10K type strain sequencing project: providing services to taxonomists for standard genome sequencing and annotation.</title>
        <authorList>
            <consortium name="The Broad Institute Genomics Platform"/>
            <consortium name="The Broad Institute Genome Sequencing Center for Infectious Disease"/>
            <person name="Wu L."/>
            <person name="Ma J."/>
        </authorList>
    </citation>
    <scope>NUCLEOTIDE SEQUENCE [LARGE SCALE GENOMIC DNA]</scope>
    <source>
        <strain evidence="2">CCUG 66188</strain>
    </source>
</reference>
<comment type="caution">
    <text evidence="1">The sequence shown here is derived from an EMBL/GenBank/DDBJ whole genome shotgun (WGS) entry which is preliminary data.</text>
</comment>
<dbReference type="EMBL" id="JBHSWG010000001">
    <property type="protein sequence ID" value="MFC6760464.1"/>
    <property type="molecule type" value="Genomic_DNA"/>
</dbReference>
<keyword evidence="2" id="KW-1185">Reference proteome</keyword>
<gene>
    <name evidence="1" type="ORF">ACFQFQ_14705</name>
</gene>
<name>A0ABW2B4F0_9RHOB</name>
<evidence type="ECO:0000313" key="2">
    <source>
        <dbReference type="Proteomes" id="UP001596353"/>
    </source>
</evidence>
<dbReference type="InterPro" id="IPR036614">
    <property type="entry name" value="RusA-like_sf"/>
</dbReference>
<accession>A0ABW2B4F0</accession>
<sequence>MALTPHAKGGWRSKADATKKARSMARALALERPRVQRVPDAVIFVEYWPKAWRGDVHNMHGRMKAYIDGIADAMGCDDKGFRVDFPSVWAGRDPVGKVVFRVVGGAK</sequence>
<dbReference type="Gene3D" id="3.30.1330.70">
    <property type="entry name" value="Holliday junction resolvase RusA"/>
    <property type="match status" value="1"/>
</dbReference>